<sequence length="391" mass="43018">MKAQHALGLSLSWTRITVVFLIDIAILVLAGRWPGDAPAAQYAWWSGVGVAALITIIALVTYRRVPLSTMCAAWVADQFADPETALDQGRTLALDHHRRYGHEPVGIREYRGRLVTMIAVGGRQLAGGGRHSRGSVEPVTFPVELVAAGLRQFDVRLESIDIVTVGTRENPVEDEVVPDSDDEMSFPDHRTTWLILRMNPLDNVNAVATRDSLAATLVAATERLAEELDGRTVSARVVGADHFADVDEAVLAGLEPGQLRHRLFQRRLRYVSSFWVTPRDINEENLEHLWYPQTDATVVTVRLTPKGGRTTEVAVVVRYHSAARLSKNVRSALNRFVGRRQLDAVCASLPAPSVRPGLTTLPGRELRGDEHLPVSLDPVDEYAAARTGTRS</sequence>
<dbReference type="InterPro" id="IPR021368">
    <property type="entry name" value="T7SS_EccE"/>
</dbReference>
<evidence type="ECO:0000313" key="9">
    <source>
        <dbReference type="EMBL" id="MBS9532660.1"/>
    </source>
</evidence>
<dbReference type="Pfam" id="PF11203">
    <property type="entry name" value="EccE"/>
    <property type="match status" value="1"/>
</dbReference>
<gene>
    <name evidence="9" type="primary">eccE</name>
    <name evidence="9" type="ORF">KIH27_03555</name>
</gene>
<organism evidence="9 10">
    <name type="scientific">Mycolicibacter acidiphilus</name>
    <dbReference type="NCBI Taxonomy" id="2835306"/>
    <lineage>
        <taxon>Bacteria</taxon>
        <taxon>Bacillati</taxon>
        <taxon>Actinomycetota</taxon>
        <taxon>Actinomycetes</taxon>
        <taxon>Mycobacteriales</taxon>
        <taxon>Mycobacteriaceae</taxon>
        <taxon>Mycolicibacter</taxon>
    </lineage>
</organism>
<evidence type="ECO:0000256" key="7">
    <source>
        <dbReference type="SAM" id="Phobius"/>
    </source>
</evidence>
<evidence type="ECO:0000256" key="6">
    <source>
        <dbReference type="ARBA" id="ARBA00023136"/>
    </source>
</evidence>
<evidence type="ECO:0000313" key="10">
    <source>
        <dbReference type="Proteomes" id="UP001519535"/>
    </source>
</evidence>
<reference evidence="9 10" key="1">
    <citation type="submission" date="2021-05" db="EMBL/GenBank/DDBJ databases">
        <title>Mycobacterium acidophilum sp. nov., an extremely acid-tolerant member of the genus Mycobacterium.</title>
        <authorList>
            <person name="Xia J."/>
        </authorList>
    </citation>
    <scope>NUCLEOTIDE SEQUENCE [LARGE SCALE GENOMIC DNA]</scope>
    <source>
        <strain evidence="9 10">M1</strain>
    </source>
</reference>
<comment type="caution">
    <text evidence="9">The sequence shown here is derived from an EMBL/GenBank/DDBJ whole genome shotgun (WGS) entry which is preliminary data.</text>
</comment>
<feature type="domain" description="Type VII secretion system protein EccE" evidence="8">
    <location>
        <begin position="187"/>
        <end position="275"/>
    </location>
</feature>
<evidence type="ECO:0000259" key="8">
    <source>
        <dbReference type="Pfam" id="PF11203"/>
    </source>
</evidence>
<evidence type="ECO:0000256" key="2">
    <source>
        <dbReference type="ARBA" id="ARBA00007759"/>
    </source>
</evidence>
<keyword evidence="5 7" id="KW-1133">Transmembrane helix</keyword>
<keyword evidence="10" id="KW-1185">Reference proteome</keyword>
<keyword evidence="6 7" id="KW-0472">Membrane</keyword>
<evidence type="ECO:0000256" key="4">
    <source>
        <dbReference type="ARBA" id="ARBA00022692"/>
    </source>
</evidence>
<keyword evidence="3" id="KW-1003">Cell membrane</keyword>
<evidence type="ECO:0000256" key="5">
    <source>
        <dbReference type="ARBA" id="ARBA00022989"/>
    </source>
</evidence>
<dbReference type="EMBL" id="JAHCLR010000004">
    <property type="protein sequence ID" value="MBS9532660.1"/>
    <property type="molecule type" value="Genomic_DNA"/>
</dbReference>
<protein>
    <submittedName>
        <fullName evidence="9">Type VII secretion protein EccE</fullName>
    </submittedName>
</protein>
<dbReference type="RefSeq" id="WP_214091549.1">
    <property type="nucleotide sequence ID" value="NZ_JAHCLR010000004.1"/>
</dbReference>
<evidence type="ECO:0000256" key="1">
    <source>
        <dbReference type="ARBA" id="ARBA00004236"/>
    </source>
</evidence>
<accession>A0ABS5REE9</accession>
<dbReference type="NCBIfam" id="TIGR03923">
    <property type="entry name" value="T7SS_EccE"/>
    <property type="match status" value="1"/>
</dbReference>
<feature type="transmembrane region" description="Helical" evidence="7">
    <location>
        <begin position="42"/>
        <end position="62"/>
    </location>
</feature>
<dbReference type="Proteomes" id="UP001519535">
    <property type="component" value="Unassembled WGS sequence"/>
</dbReference>
<dbReference type="InterPro" id="IPR050051">
    <property type="entry name" value="EccE_dom"/>
</dbReference>
<proteinExistence type="inferred from homology"/>
<comment type="subcellular location">
    <subcellularLocation>
        <location evidence="1">Cell membrane</location>
    </subcellularLocation>
</comment>
<keyword evidence="4 7" id="KW-0812">Transmembrane</keyword>
<name>A0ABS5REE9_9MYCO</name>
<feature type="transmembrane region" description="Helical" evidence="7">
    <location>
        <begin position="12"/>
        <end position="30"/>
    </location>
</feature>
<evidence type="ECO:0000256" key="3">
    <source>
        <dbReference type="ARBA" id="ARBA00022475"/>
    </source>
</evidence>
<comment type="similarity">
    <text evidence="2">Belongs to the EccE family.</text>
</comment>